<evidence type="ECO:0000313" key="3">
    <source>
        <dbReference type="Proteomes" id="UP000281468"/>
    </source>
</evidence>
<accession>A0A3M7FS58</accession>
<dbReference type="EMBL" id="QWIQ01000369">
    <property type="protein sequence ID" value="RMY91161.1"/>
    <property type="molecule type" value="Genomic_DNA"/>
</dbReference>
<dbReference type="Proteomes" id="UP000281468">
    <property type="component" value="Unassembled WGS sequence"/>
</dbReference>
<organism evidence="2 3">
    <name type="scientific">Hortaea werneckii</name>
    <name type="common">Black yeast</name>
    <name type="synonym">Cladosporium werneckii</name>
    <dbReference type="NCBI Taxonomy" id="91943"/>
    <lineage>
        <taxon>Eukaryota</taxon>
        <taxon>Fungi</taxon>
        <taxon>Dikarya</taxon>
        <taxon>Ascomycota</taxon>
        <taxon>Pezizomycotina</taxon>
        <taxon>Dothideomycetes</taxon>
        <taxon>Dothideomycetidae</taxon>
        <taxon>Mycosphaerellales</taxon>
        <taxon>Teratosphaeriaceae</taxon>
        <taxon>Hortaea</taxon>
    </lineage>
</organism>
<name>A0A3M7FS58_HORWE</name>
<evidence type="ECO:0000313" key="2">
    <source>
        <dbReference type="EMBL" id="RMY91161.1"/>
    </source>
</evidence>
<sequence>MVYTNHNVDMTPGYFCHSLRRRQSFKSIIPDLLAQSGLGLLEKNLDTHDLALPLQPFLNPKTGHALADRQLRLLLLSPPAVAEAQLEATIERIQRFASLTGGKDLAIIFLLAYPPPTVQPTVPIATNSFTTARQLAQQTTQLSADSERGNLDGVLAWTKLQAELTNRSDIPYIPILPLTALNELPQLLQKHIAALNSPSHPVPKPSANTFDLLQQCTSTPPMDRQTAYCLSDVFANMAELAAGCTGISSAPQSSSPSARAAARASVEANSQFPANDMMEDPATWTSQSSGVGGDDGRMKLKQLRDLVGEKQCIEVVDFWKEEWLV</sequence>
<evidence type="ECO:0000256" key="1">
    <source>
        <dbReference type="SAM" id="MobiDB-lite"/>
    </source>
</evidence>
<comment type="caution">
    <text evidence="2">The sequence shown here is derived from an EMBL/GenBank/DDBJ whole genome shotgun (WGS) entry which is preliminary data.</text>
</comment>
<dbReference type="AlphaFoldDB" id="A0A3M7FS58"/>
<proteinExistence type="predicted"/>
<dbReference type="VEuPathDB" id="FungiDB:BTJ68_09877"/>
<protein>
    <submittedName>
        <fullName evidence="2">Uncharacterized protein</fullName>
    </submittedName>
</protein>
<gene>
    <name evidence="2" type="ORF">D0862_09784</name>
</gene>
<reference evidence="2 3" key="1">
    <citation type="journal article" date="2018" name="BMC Genomics">
        <title>Genomic evidence for intraspecific hybridization in a clonal and extremely halotolerant yeast.</title>
        <authorList>
            <person name="Gostincar C."/>
            <person name="Stajich J.E."/>
            <person name="Zupancic J."/>
            <person name="Zalar P."/>
            <person name="Gunde-Cimerman N."/>
        </authorList>
    </citation>
    <scope>NUCLEOTIDE SEQUENCE [LARGE SCALE GENOMIC DNA]</scope>
    <source>
        <strain evidence="2 3">EXF-171</strain>
    </source>
</reference>
<feature type="region of interest" description="Disordered" evidence="1">
    <location>
        <begin position="271"/>
        <end position="295"/>
    </location>
</feature>